<gene>
    <name evidence="1" type="ORF">ISALK_06550</name>
</gene>
<evidence type="ECO:0000313" key="1">
    <source>
        <dbReference type="EMBL" id="NBG88158.1"/>
    </source>
</evidence>
<dbReference type="EMBL" id="SUMG01000006">
    <property type="protein sequence ID" value="NBG88158.1"/>
    <property type="molecule type" value="Genomic_DNA"/>
</dbReference>
<protein>
    <submittedName>
        <fullName evidence="1">Uncharacterized protein</fullName>
    </submittedName>
</protein>
<reference evidence="1 2" key="1">
    <citation type="submission" date="2019-04" db="EMBL/GenBank/DDBJ databases">
        <title>Isachenkonia alkalipeptolytica gen. nov. sp. nov. a new anaerobic, alkiliphilic organothrophic bacterium capable to reduce synthesized ferrihydrite isolated from a soda lake.</title>
        <authorList>
            <person name="Toshchakov S.V."/>
            <person name="Zavarzina D.G."/>
            <person name="Zhilina T.N."/>
            <person name="Kostrikina N.A."/>
            <person name="Kublanov I.V."/>
        </authorList>
    </citation>
    <scope>NUCLEOTIDE SEQUENCE [LARGE SCALE GENOMIC DNA]</scope>
    <source>
        <strain evidence="1 2">Z-1701</strain>
    </source>
</reference>
<comment type="caution">
    <text evidence="1">The sequence shown here is derived from an EMBL/GenBank/DDBJ whole genome shotgun (WGS) entry which is preliminary data.</text>
</comment>
<sequence>MKENRLISKLMENFNEADFESLLSLRKYRLSNYEYEYRYESGVEQIEGSAEYMELNALKQISEEKYHVKIAGMLRKICNPKNCFPIRILSYAVGGLMFEL</sequence>
<organism evidence="1 2">
    <name type="scientific">Isachenkonia alkalipeptolytica</name>
    <dbReference type="NCBI Taxonomy" id="2565777"/>
    <lineage>
        <taxon>Bacteria</taxon>
        <taxon>Bacillati</taxon>
        <taxon>Bacillota</taxon>
        <taxon>Clostridia</taxon>
        <taxon>Eubacteriales</taxon>
        <taxon>Clostridiaceae</taxon>
        <taxon>Isachenkonia</taxon>
    </lineage>
</organism>
<keyword evidence="2" id="KW-1185">Reference proteome</keyword>
<dbReference type="RefSeq" id="WP_160720394.1">
    <property type="nucleotide sequence ID" value="NZ_SUMG01000006.1"/>
</dbReference>
<proteinExistence type="predicted"/>
<dbReference type="Proteomes" id="UP000449710">
    <property type="component" value="Unassembled WGS sequence"/>
</dbReference>
<evidence type="ECO:0000313" key="2">
    <source>
        <dbReference type="Proteomes" id="UP000449710"/>
    </source>
</evidence>
<accession>A0AA43XJV4</accession>
<dbReference type="AlphaFoldDB" id="A0AA43XJV4"/>
<name>A0AA43XJV4_9CLOT</name>